<dbReference type="STRING" id="5627.A0A1C7MFK6"/>
<dbReference type="AlphaFoldDB" id="A0A1C7MFK6"/>
<evidence type="ECO:0000256" key="1">
    <source>
        <dbReference type="SAM" id="MobiDB-lite"/>
    </source>
</evidence>
<evidence type="ECO:0008006" key="4">
    <source>
        <dbReference type="Google" id="ProtNLM"/>
    </source>
</evidence>
<reference evidence="2 3" key="1">
    <citation type="submission" date="2016-03" db="EMBL/GenBank/DDBJ databases">
        <title>Whole genome sequencing of Grifola frondosa 9006-11.</title>
        <authorList>
            <person name="Min B."/>
            <person name="Park H."/>
            <person name="Kim J.-G."/>
            <person name="Cho H."/>
            <person name="Oh Y.-L."/>
            <person name="Kong W.-S."/>
            <person name="Choi I.-G."/>
        </authorList>
    </citation>
    <scope>NUCLEOTIDE SEQUENCE [LARGE SCALE GENOMIC DNA]</scope>
    <source>
        <strain evidence="2 3">9006-11</strain>
    </source>
</reference>
<gene>
    <name evidence="2" type="ORF">A0H81_04383</name>
</gene>
<dbReference type="OrthoDB" id="2017365at2759"/>
<comment type="caution">
    <text evidence="2">The sequence shown here is derived from an EMBL/GenBank/DDBJ whole genome shotgun (WGS) entry which is preliminary data.</text>
</comment>
<keyword evidence="3" id="KW-1185">Reference proteome</keyword>
<dbReference type="Proteomes" id="UP000092993">
    <property type="component" value="Unassembled WGS sequence"/>
</dbReference>
<evidence type="ECO:0000313" key="2">
    <source>
        <dbReference type="EMBL" id="OBZ75711.1"/>
    </source>
</evidence>
<evidence type="ECO:0000313" key="3">
    <source>
        <dbReference type="Proteomes" id="UP000092993"/>
    </source>
</evidence>
<feature type="region of interest" description="Disordered" evidence="1">
    <location>
        <begin position="1"/>
        <end position="20"/>
    </location>
</feature>
<feature type="compositionally biased region" description="Polar residues" evidence="1">
    <location>
        <begin position="1"/>
        <end position="12"/>
    </location>
</feature>
<dbReference type="OMA" id="FQHEREA"/>
<sequence length="536" mass="59935">MDRPSAQMQTPEMQMRSADDTDSIEVGIRRMFSCPFSCSRTIISKGSITGSGKEQDCEYEDNIQRSLTEALLFRAHELEQRLAFYEGLDLEASAYGLSGSNSTLGLMAPTPHQHLLPNTNSTHLDMQHTGTFSTEAAELPLSTWLCPSPALDVHLMADLTAPNELAEFRLLFLKHHAQLGLRLPPHKIKAVLAGDLTGTSIHPVMVYLSQAMGIYLWQDQRRTKVCAANESVQLQALFEALGTGPDYVTQIEVHCLLAIYLLLKREMIEGREQLVSAAEVAMRRGFQFMLNYINPVWPSHEVTPSWQDEEYISALSELFYLDQCATIVFEYPQLLSAEFEQQFKTLHTRKISARWTNILLDQGAGNIEPSSAQSQWYAEYWLLLEEVSQHVANLSPSMLKLIFQHEREAANGFKLSMIISLTASAELHRLLPHHHTESRQKCLDVVLEIVGITKGFTDEDYILLDPILGVCWTMVAKILHQESKDPLDRASGIHWGTALSIIASTAIKLGRSLPFMEGPVAAISSAIQEVGITSID</sequence>
<organism evidence="2 3">
    <name type="scientific">Grifola frondosa</name>
    <name type="common">Maitake</name>
    <name type="synonym">Polyporus frondosus</name>
    <dbReference type="NCBI Taxonomy" id="5627"/>
    <lineage>
        <taxon>Eukaryota</taxon>
        <taxon>Fungi</taxon>
        <taxon>Dikarya</taxon>
        <taxon>Basidiomycota</taxon>
        <taxon>Agaricomycotina</taxon>
        <taxon>Agaricomycetes</taxon>
        <taxon>Polyporales</taxon>
        <taxon>Grifolaceae</taxon>
        <taxon>Grifola</taxon>
    </lineage>
</organism>
<name>A0A1C7MFK6_GRIFR</name>
<dbReference type="EMBL" id="LUGG01000004">
    <property type="protein sequence ID" value="OBZ75711.1"/>
    <property type="molecule type" value="Genomic_DNA"/>
</dbReference>
<accession>A0A1C7MFK6</accession>
<proteinExistence type="predicted"/>
<protein>
    <recommendedName>
        <fullName evidence="4">Transcription factor domain-containing protein</fullName>
    </recommendedName>
</protein>